<keyword evidence="4" id="KW-1185">Reference proteome</keyword>
<keyword evidence="2" id="KW-0472">Membrane</keyword>
<proteinExistence type="predicted"/>
<reference evidence="4" key="1">
    <citation type="journal article" date="2019" name="Int. J. Syst. Evol. Microbiol.">
        <title>The Global Catalogue of Microorganisms (GCM) 10K type strain sequencing project: providing services to taxonomists for standard genome sequencing and annotation.</title>
        <authorList>
            <consortium name="The Broad Institute Genomics Platform"/>
            <consortium name="The Broad Institute Genome Sequencing Center for Infectious Disease"/>
            <person name="Wu L."/>
            <person name="Ma J."/>
        </authorList>
    </citation>
    <scope>NUCLEOTIDE SEQUENCE [LARGE SCALE GENOMIC DNA]</scope>
    <source>
        <strain evidence="4">CCUG 61484</strain>
    </source>
</reference>
<accession>A0ABW3AX69</accession>
<dbReference type="EMBL" id="JBHTHZ010000014">
    <property type="protein sequence ID" value="MFD0795465.1"/>
    <property type="molecule type" value="Genomic_DNA"/>
</dbReference>
<sequence>MLNHLSWTSYFEAVALLLVIYYIFIGIRFYSDDVRKFFEQQNPKPSQDEPEQPGFEETAPLQAEPEISDQYVQDNYPDADIRETDDLIAEAKSLINAAANKAYSPESLIIRLSELFSKYTSLKISPYRPAINELVVSECERTGVAALTEDEVDEWWSD</sequence>
<name>A0ABW3AX69_9SPHI</name>
<feature type="region of interest" description="Disordered" evidence="1">
    <location>
        <begin position="40"/>
        <end position="75"/>
    </location>
</feature>
<keyword evidence="2" id="KW-0812">Transmembrane</keyword>
<evidence type="ECO:0000313" key="4">
    <source>
        <dbReference type="Proteomes" id="UP001597010"/>
    </source>
</evidence>
<dbReference type="RefSeq" id="WP_377117891.1">
    <property type="nucleotide sequence ID" value="NZ_JBHTHZ010000014.1"/>
</dbReference>
<feature type="transmembrane region" description="Helical" evidence="2">
    <location>
        <begin position="13"/>
        <end position="31"/>
    </location>
</feature>
<comment type="caution">
    <text evidence="3">The sequence shown here is derived from an EMBL/GenBank/DDBJ whole genome shotgun (WGS) entry which is preliminary data.</text>
</comment>
<keyword evidence="2" id="KW-1133">Transmembrane helix</keyword>
<protein>
    <submittedName>
        <fullName evidence="3">Uncharacterized protein</fullName>
    </submittedName>
</protein>
<organism evidence="3 4">
    <name type="scientific">Mucilaginibacter litoreus</name>
    <dbReference type="NCBI Taxonomy" id="1048221"/>
    <lineage>
        <taxon>Bacteria</taxon>
        <taxon>Pseudomonadati</taxon>
        <taxon>Bacteroidota</taxon>
        <taxon>Sphingobacteriia</taxon>
        <taxon>Sphingobacteriales</taxon>
        <taxon>Sphingobacteriaceae</taxon>
        <taxon>Mucilaginibacter</taxon>
    </lineage>
</organism>
<dbReference type="Proteomes" id="UP001597010">
    <property type="component" value="Unassembled WGS sequence"/>
</dbReference>
<gene>
    <name evidence="3" type="ORF">ACFQZX_17720</name>
</gene>
<evidence type="ECO:0000256" key="2">
    <source>
        <dbReference type="SAM" id="Phobius"/>
    </source>
</evidence>
<evidence type="ECO:0000313" key="3">
    <source>
        <dbReference type="EMBL" id="MFD0795465.1"/>
    </source>
</evidence>
<evidence type="ECO:0000256" key="1">
    <source>
        <dbReference type="SAM" id="MobiDB-lite"/>
    </source>
</evidence>